<dbReference type="Proteomes" id="UP000694892">
    <property type="component" value="Chromosome 7S"/>
</dbReference>
<gene>
    <name evidence="2" type="ORF">XELAEV_18037251mg</name>
</gene>
<accession>A0A974CC02</accession>
<feature type="domain" description="GIY-YIG" evidence="1">
    <location>
        <begin position="111"/>
        <end position="163"/>
    </location>
</feature>
<organism evidence="2 3">
    <name type="scientific">Xenopus laevis</name>
    <name type="common">African clawed frog</name>
    <dbReference type="NCBI Taxonomy" id="8355"/>
    <lineage>
        <taxon>Eukaryota</taxon>
        <taxon>Metazoa</taxon>
        <taxon>Chordata</taxon>
        <taxon>Craniata</taxon>
        <taxon>Vertebrata</taxon>
        <taxon>Euteleostomi</taxon>
        <taxon>Amphibia</taxon>
        <taxon>Batrachia</taxon>
        <taxon>Anura</taxon>
        <taxon>Pipoidea</taxon>
        <taxon>Pipidae</taxon>
        <taxon>Xenopodinae</taxon>
        <taxon>Xenopus</taxon>
        <taxon>Xenopus</taxon>
    </lineage>
</organism>
<dbReference type="SUPFAM" id="SSF82771">
    <property type="entry name" value="GIY-YIG endonuclease"/>
    <property type="match status" value="1"/>
</dbReference>
<dbReference type="InterPro" id="IPR035901">
    <property type="entry name" value="GIY-YIG_endonuc_sf"/>
</dbReference>
<sequence>MKNRFREQGYNRINIQRAFVRAVITDGDELLVPKNKEQSRQFAKRSHDTVPYDVQESPACIMTYTDKTIKRSRCGSNRCLTCKYLKSQEIRSTVTRKTYSIKQFVNCNSTGVIYLITCKKCNKQYIGCTMISAKERIREHINQISNVKYCNKTNVTRHFAECSDRNLKYFSVQVIEQIKTGIRGGDMLTLLHEREVYWIFYLKTRLQVGLNYTFDVICFI</sequence>
<reference evidence="3" key="1">
    <citation type="journal article" date="2016" name="Nature">
        <title>Genome evolution in the allotetraploid frog Xenopus laevis.</title>
        <authorList>
            <person name="Session A.M."/>
            <person name="Uno Y."/>
            <person name="Kwon T."/>
            <person name="Chapman J.A."/>
            <person name="Toyoda A."/>
            <person name="Takahashi S."/>
            <person name="Fukui A."/>
            <person name="Hikosaka A."/>
            <person name="Suzuki A."/>
            <person name="Kondo M."/>
            <person name="van Heeringen S.J."/>
            <person name="Quigley I."/>
            <person name="Heinz S."/>
            <person name="Ogino H."/>
            <person name="Ochi H."/>
            <person name="Hellsten U."/>
            <person name="Lyons J.B."/>
            <person name="Simakov O."/>
            <person name="Putnam N."/>
            <person name="Stites J."/>
            <person name="Kuroki Y."/>
            <person name="Tanaka T."/>
            <person name="Michiue T."/>
            <person name="Watanabe M."/>
            <person name="Bogdanovic O."/>
            <person name="Lister R."/>
            <person name="Georgiou G."/>
            <person name="Paranjpe S.S."/>
            <person name="van Kruijsbergen I."/>
            <person name="Shu S."/>
            <person name="Carlson J."/>
            <person name="Kinoshita T."/>
            <person name="Ohta Y."/>
            <person name="Mawaribuchi S."/>
            <person name="Jenkins J."/>
            <person name="Grimwood J."/>
            <person name="Schmutz J."/>
            <person name="Mitros T."/>
            <person name="Mozaffari S.V."/>
            <person name="Suzuki Y."/>
            <person name="Haramoto Y."/>
            <person name="Yamamoto T.S."/>
            <person name="Takagi C."/>
            <person name="Heald R."/>
            <person name="Miller K."/>
            <person name="Haudenschild C."/>
            <person name="Kitzman J."/>
            <person name="Nakayama T."/>
            <person name="Izutsu Y."/>
            <person name="Robert J."/>
            <person name="Fortriede J."/>
            <person name="Burns K."/>
            <person name="Lotay V."/>
            <person name="Karimi K."/>
            <person name="Yasuoka Y."/>
            <person name="Dichmann D.S."/>
            <person name="Flajnik M.F."/>
            <person name="Houston D.W."/>
            <person name="Shendure J."/>
            <person name="DuPasquier L."/>
            <person name="Vize P.D."/>
            <person name="Zorn A.M."/>
            <person name="Ito M."/>
            <person name="Marcotte E.M."/>
            <person name="Wallingford J.B."/>
            <person name="Ito Y."/>
            <person name="Asashima M."/>
            <person name="Ueno N."/>
            <person name="Matsuda Y."/>
            <person name="Veenstra G.J."/>
            <person name="Fujiyama A."/>
            <person name="Harland R.M."/>
            <person name="Taira M."/>
            <person name="Rokhsar D.S."/>
        </authorList>
    </citation>
    <scope>NUCLEOTIDE SEQUENCE [LARGE SCALE GENOMIC DNA]</scope>
    <source>
        <strain evidence="3">J</strain>
    </source>
</reference>
<dbReference type="AlphaFoldDB" id="A0A974CC02"/>
<evidence type="ECO:0000313" key="3">
    <source>
        <dbReference type="Proteomes" id="UP000694892"/>
    </source>
</evidence>
<proteinExistence type="predicted"/>
<name>A0A974CC02_XENLA</name>
<dbReference type="Pfam" id="PF01541">
    <property type="entry name" value="GIY-YIG"/>
    <property type="match status" value="1"/>
</dbReference>
<dbReference type="Gene3D" id="3.40.1440.10">
    <property type="entry name" value="GIY-YIG endonuclease"/>
    <property type="match status" value="1"/>
</dbReference>
<evidence type="ECO:0000259" key="1">
    <source>
        <dbReference type="Pfam" id="PF01541"/>
    </source>
</evidence>
<dbReference type="InterPro" id="IPR000305">
    <property type="entry name" value="GIY-YIG_endonuc"/>
</dbReference>
<evidence type="ECO:0000313" key="2">
    <source>
        <dbReference type="EMBL" id="OCT70327.1"/>
    </source>
</evidence>
<dbReference type="EMBL" id="CM004479">
    <property type="protein sequence ID" value="OCT70327.1"/>
    <property type="molecule type" value="Genomic_DNA"/>
</dbReference>
<protein>
    <recommendedName>
        <fullName evidence="1">GIY-YIG domain-containing protein</fullName>
    </recommendedName>
</protein>